<proteinExistence type="predicted"/>
<evidence type="ECO:0000313" key="2">
    <source>
        <dbReference type="EMBL" id="MDL4843158.1"/>
    </source>
</evidence>
<feature type="transmembrane region" description="Helical" evidence="1">
    <location>
        <begin position="147"/>
        <end position="173"/>
    </location>
</feature>
<organism evidence="2 3">
    <name type="scientific">Aquibacillus rhizosphaerae</name>
    <dbReference type="NCBI Taxonomy" id="3051431"/>
    <lineage>
        <taxon>Bacteria</taxon>
        <taxon>Bacillati</taxon>
        <taxon>Bacillota</taxon>
        <taxon>Bacilli</taxon>
        <taxon>Bacillales</taxon>
        <taxon>Bacillaceae</taxon>
        <taxon>Aquibacillus</taxon>
    </lineage>
</organism>
<feature type="transmembrane region" description="Helical" evidence="1">
    <location>
        <begin position="100"/>
        <end position="117"/>
    </location>
</feature>
<dbReference type="PANTHER" id="PTHR33979">
    <property type="entry name" value="OS02G0221600 PROTEIN"/>
    <property type="match status" value="1"/>
</dbReference>
<dbReference type="InterPro" id="IPR049500">
    <property type="entry name" value="Peptidase_M50B-like"/>
</dbReference>
<dbReference type="Proteomes" id="UP001235343">
    <property type="component" value="Unassembled WGS sequence"/>
</dbReference>
<evidence type="ECO:0000256" key="1">
    <source>
        <dbReference type="SAM" id="Phobius"/>
    </source>
</evidence>
<keyword evidence="3" id="KW-1185">Reference proteome</keyword>
<reference evidence="2 3" key="1">
    <citation type="submission" date="2023-06" db="EMBL/GenBank/DDBJ databases">
        <title>Aquibacillus rhizosphaerae LR5S19.</title>
        <authorList>
            <person name="Sun J.-Q."/>
        </authorList>
    </citation>
    <scope>NUCLEOTIDE SEQUENCE [LARGE SCALE GENOMIC DNA]</scope>
    <source>
        <strain evidence="2 3">LR5S19</strain>
    </source>
</reference>
<dbReference type="Pfam" id="PF13398">
    <property type="entry name" value="Peptidase_M50B"/>
    <property type="match status" value="1"/>
</dbReference>
<gene>
    <name evidence="2" type="ORF">QQS35_22215</name>
</gene>
<keyword evidence="1" id="KW-1133">Transmembrane helix</keyword>
<evidence type="ECO:0000313" key="3">
    <source>
        <dbReference type="Proteomes" id="UP001235343"/>
    </source>
</evidence>
<name>A0ABT7LBC8_9BACI</name>
<comment type="caution">
    <text evidence="2">The sequence shown here is derived from an EMBL/GenBank/DDBJ whole genome shotgun (WGS) entry which is preliminary data.</text>
</comment>
<protein>
    <submittedName>
        <fullName evidence="2">M50 family metallopeptidase</fullName>
    </submittedName>
</protein>
<sequence>MKKKIVLFIVLALLLTQMPIIGKYFSIVNTLIHEMGHSLMAIITGGKVQSISLFSNTEGATLTSYQFWIGGFLTSASGYVFSSFIAFLFMILIYKGKSKYVLTVLLGVLVVSLLFWIRNPFGLFWIVTFIAGFSWTLVKGSKVFLEYVALFLTTLLLVESITSSFQVMYLSFISPQSAGDATNLSRMTRLIPAPIWGVLFFIQSLYFGKLGLNKFFRKKPSS</sequence>
<feature type="transmembrane region" description="Helical" evidence="1">
    <location>
        <begin position="123"/>
        <end position="140"/>
    </location>
</feature>
<keyword evidence="1" id="KW-0472">Membrane</keyword>
<dbReference type="RefSeq" id="WP_285934455.1">
    <property type="nucleotide sequence ID" value="NZ_JASTZU010000063.1"/>
</dbReference>
<dbReference type="PANTHER" id="PTHR33979:SF2">
    <property type="entry name" value="PEPTIDASE M50B-LIKE-DOMAIN-CONTAINING PROTEIN"/>
    <property type="match status" value="1"/>
</dbReference>
<keyword evidence="1" id="KW-0812">Transmembrane</keyword>
<accession>A0ABT7LBC8</accession>
<feature type="transmembrane region" description="Helical" evidence="1">
    <location>
        <begin position="193"/>
        <end position="212"/>
    </location>
</feature>
<dbReference type="EMBL" id="JASTZU010000063">
    <property type="protein sequence ID" value="MDL4843158.1"/>
    <property type="molecule type" value="Genomic_DNA"/>
</dbReference>
<feature type="transmembrane region" description="Helical" evidence="1">
    <location>
        <begin position="67"/>
        <end position="93"/>
    </location>
</feature>